<gene>
    <name evidence="1" type="ORF">ACFPYN_14430</name>
</gene>
<dbReference type="Gene3D" id="3.40.50.1820">
    <property type="entry name" value="alpha/beta hydrolase"/>
    <property type="match status" value="1"/>
</dbReference>
<dbReference type="RefSeq" id="WP_377735146.1">
    <property type="nucleotide sequence ID" value="NZ_JBHSRI010000025.1"/>
</dbReference>
<keyword evidence="1" id="KW-0378">Hydrolase</keyword>
<dbReference type="InterPro" id="IPR050583">
    <property type="entry name" value="Mycobacterial_A85_antigen"/>
</dbReference>
<protein>
    <submittedName>
        <fullName evidence="1">Alpha/beta hydrolase</fullName>
    </submittedName>
</protein>
<dbReference type="InterPro" id="IPR000801">
    <property type="entry name" value="Esterase-like"/>
</dbReference>
<dbReference type="Proteomes" id="UP001596170">
    <property type="component" value="Unassembled WGS sequence"/>
</dbReference>
<name>A0ABW1L9I8_9BACL</name>
<organism evidence="1 2">
    <name type="scientific">Paenisporosarcina macmurdoensis</name>
    <dbReference type="NCBI Taxonomy" id="212659"/>
    <lineage>
        <taxon>Bacteria</taxon>
        <taxon>Bacillati</taxon>
        <taxon>Bacillota</taxon>
        <taxon>Bacilli</taxon>
        <taxon>Bacillales</taxon>
        <taxon>Caryophanaceae</taxon>
        <taxon>Paenisporosarcina</taxon>
    </lineage>
</organism>
<dbReference type="EMBL" id="JBHSRI010000025">
    <property type="protein sequence ID" value="MFC6040621.1"/>
    <property type="molecule type" value="Genomic_DNA"/>
</dbReference>
<dbReference type="GO" id="GO:0016787">
    <property type="term" value="F:hydrolase activity"/>
    <property type="evidence" value="ECO:0007669"/>
    <property type="project" value="UniProtKB-KW"/>
</dbReference>
<keyword evidence="2" id="KW-1185">Reference proteome</keyword>
<dbReference type="PANTHER" id="PTHR48098:SF6">
    <property type="entry name" value="FERRI-BACILLIBACTIN ESTERASE BESA"/>
    <property type="match status" value="1"/>
</dbReference>
<dbReference type="PANTHER" id="PTHR48098">
    <property type="entry name" value="ENTEROCHELIN ESTERASE-RELATED"/>
    <property type="match status" value="1"/>
</dbReference>
<evidence type="ECO:0000313" key="2">
    <source>
        <dbReference type="Proteomes" id="UP001596170"/>
    </source>
</evidence>
<dbReference type="SUPFAM" id="SSF53474">
    <property type="entry name" value="alpha/beta-Hydrolases"/>
    <property type="match status" value="1"/>
</dbReference>
<evidence type="ECO:0000313" key="1">
    <source>
        <dbReference type="EMBL" id="MFC6040621.1"/>
    </source>
</evidence>
<sequence length="256" mass="29259">MLEKFTIPISAFNHERTIRVYTPTNYGSEQTKRYPVLYMHDGQNVFEDHDAIQGVSLDLKDYLNTSGLELIVVGIDTNMLGDERKNEYCPWVDGEYSKNLIESASTTGGKGAAYVEFIVHELKPYIDSKYRTLEDSTSIAGVSLGGLISTYAACRYPHIFTKVATLSSAFWRNQEEIEKLLNHTDLSLLEKFYMDGGTKENEDERISKGFLESNHAIYDILVKKIENTKFEIVEDAEHNYSSFRKRVPGMITYLFL</sequence>
<dbReference type="InterPro" id="IPR029058">
    <property type="entry name" value="AB_hydrolase_fold"/>
</dbReference>
<accession>A0ABW1L9I8</accession>
<comment type="caution">
    <text evidence="1">The sequence shown here is derived from an EMBL/GenBank/DDBJ whole genome shotgun (WGS) entry which is preliminary data.</text>
</comment>
<proteinExistence type="predicted"/>
<dbReference type="Pfam" id="PF00756">
    <property type="entry name" value="Esterase"/>
    <property type="match status" value="1"/>
</dbReference>
<reference evidence="2" key="1">
    <citation type="journal article" date="2019" name="Int. J. Syst. Evol. Microbiol.">
        <title>The Global Catalogue of Microorganisms (GCM) 10K type strain sequencing project: providing services to taxonomists for standard genome sequencing and annotation.</title>
        <authorList>
            <consortium name="The Broad Institute Genomics Platform"/>
            <consortium name="The Broad Institute Genome Sequencing Center for Infectious Disease"/>
            <person name="Wu L."/>
            <person name="Ma J."/>
        </authorList>
    </citation>
    <scope>NUCLEOTIDE SEQUENCE [LARGE SCALE GENOMIC DNA]</scope>
    <source>
        <strain evidence="2">CCUG 54527</strain>
    </source>
</reference>